<organism evidence="3 4">
    <name type="scientific">Agromyces rhizosphaerae</name>
    <dbReference type="NCBI Taxonomy" id="88374"/>
    <lineage>
        <taxon>Bacteria</taxon>
        <taxon>Bacillati</taxon>
        <taxon>Actinomycetota</taxon>
        <taxon>Actinomycetes</taxon>
        <taxon>Micrococcales</taxon>
        <taxon>Microbacteriaceae</taxon>
        <taxon>Agromyces</taxon>
    </lineage>
</organism>
<keyword evidence="4" id="KW-1185">Reference proteome</keyword>
<dbReference type="PANTHER" id="PTHR31528">
    <property type="entry name" value="4-AMINO-5-HYDROXYMETHYL-2-METHYLPYRIMIDINE PHOSPHATE SYNTHASE THI11-RELATED"/>
    <property type="match status" value="1"/>
</dbReference>
<dbReference type="GO" id="GO:0009228">
    <property type="term" value="P:thiamine biosynthetic process"/>
    <property type="evidence" value="ECO:0007669"/>
    <property type="project" value="InterPro"/>
</dbReference>
<proteinExistence type="predicted"/>
<evidence type="ECO:0000313" key="4">
    <source>
        <dbReference type="Proteomes" id="UP001144396"/>
    </source>
</evidence>
<reference evidence="3" key="1">
    <citation type="submission" date="2022-12" db="EMBL/GenBank/DDBJ databases">
        <title>Reference genome sequencing for broad-spectrum identification of bacterial and archaeal isolates by mass spectrometry.</title>
        <authorList>
            <person name="Sekiguchi Y."/>
            <person name="Tourlousse D.M."/>
        </authorList>
    </citation>
    <scope>NUCLEOTIDE SEQUENCE</scope>
    <source>
        <strain evidence="3">14</strain>
    </source>
</reference>
<dbReference type="InterPro" id="IPR027939">
    <property type="entry name" value="NMT1/THI5"/>
</dbReference>
<feature type="signal peptide" evidence="1">
    <location>
        <begin position="1"/>
        <end position="31"/>
    </location>
</feature>
<gene>
    <name evidence="3" type="ORF">ARHIZOSPH14_06550</name>
</gene>
<dbReference type="EMBL" id="BSDP01000001">
    <property type="protein sequence ID" value="GLI26413.1"/>
    <property type="molecule type" value="Genomic_DNA"/>
</dbReference>
<comment type="caution">
    <text evidence="3">The sequence shown here is derived from an EMBL/GenBank/DDBJ whole genome shotgun (WGS) entry which is preliminary data.</text>
</comment>
<name>A0A9W6CQ14_9MICO</name>
<dbReference type="AlphaFoldDB" id="A0A9W6CQ14"/>
<dbReference type="Pfam" id="PF09084">
    <property type="entry name" value="NMT1"/>
    <property type="match status" value="1"/>
</dbReference>
<dbReference type="PANTHER" id="PTHR31528:SF3">
    <property type="entry name" value="THIAMINE BIOSYNTHESIS PROTEIN HI_0357-RELATED"/>
    <property type="match status" value="1"/>
</dbReference>
<dbReference type="Proteomes" id="UP001144396">
    <property type="component" value="Unassembled WGS sequence"/>
</dbReference>
<accession>A0A9W6CQ14</accession>
<dbReference type="InterPro" id="IPR015168">
    <property type="entry name" value="SsuA/THI5"/>
</dbReference>
<protein>
    <submittedName>
        <fullName evidence="3">Twin-arginine translocation pathway signal protein</fullName>
    </submittedName>
</protein>
<evidence type="ECO:0000256" key="1">
    <source>
        <dbReference type="SAM" id="SignalP"/>
    </source>
</evidence>
<evidence type="ECO:0000259" key="2">
    <source>
        <dbReference type="Pfam" id="PF09084"/>
    </source>
</evidence>
<dbReference type="RefSeq" id="WP_281882412.1">
    <property type="nucleotide sequence ID" value="NZ_BSDP01000001.1"/>
</dbReference>
<dbReference type="Gene3D" id="3.40.190.10">
    <property type="entry name" value="Periplasmic binding protein-like II"/>
    <property type="match status" value="2"/>
</dbReference>
<dbReference type="SUPFAM" id="SSF53850">
    <property type="entry name" value="Periplasmic binding protein-like II"/>
    <property type="match status" value="1"/>
</dbReference>
<keyword evidence="1" id="KW-0732">Signal</keyword>
<feature type="domain" description="SsuA/THI5-like" evidence="2">
    <location>
        <begin position="53"/>
        <end position="262"/>
    </location>
</feature>
<feature type="chain" id="PRO_5040793349" evidence="1">
    <location>
        <begin position="32"/>
        <end position="341"/>
    </location>
</feature>
<evidence type="ECO:0000313" key="3">
    <source>
        <dbReference type="EMBL" id="GLI26413.1"/>
    </source>
</evidence>
<dbReference type="PROSITE" id="PS51257">
    <property type="entry name" value="PROKAR_LIPOPROTEIN"/>
    <property type="match status" value="1"/>
</dbReference>
<sequence>MLSSTRTRRLLGGLTAAGLAVALTACSSADADTSDSGAEETTSISFQLDWVKNNQFAGFFEADDAGYYADENLEVEFLDGGDVGSTAAVIAGGAAEIGIVSNMARLVDAIGTGADLVVVGALYQTSPAGLMTLPDLEITGIDDLTGLRIGTDEAGSADIDTLFTVNGLEPDWETVRVGWDAAPLFEDQIDAYYAYITSQPVTYELEGTDVNTITFADLGYDDYAGLIVTTREFLDEHRDAVVGFMSASVLGWDDAIADPEAAIDLTLSEYGADLGLDAAAELAALEAMIPLTQNEVTDAAGLFALDTDRISGPVYDTLTASGRTDLPDVAETFDTSVLDAD</sequence>